<comment type="similarity">
    <text evidence="1">Belongs to the carbon-nitrogen hydrolase superfamily. BTD/VNN family.</text>
</comment>
<dbReference type="PROSITE" id="PS50263">
    <property type="entry name" value="CN_HYDROLASE"/>
    <property type="match status" value="1"/>
</dbReference>
<dbReference type="PANTHER" id="PTHR10609:SF27">
    <property type="entry name" value="CN HYDROLASE DOMAIN-CONTAINING PROTEIN-RELATED"/>
    <property type="match status" value="1"/>
</dbReference>
<name>A0A8X7C5V5_9ARAC</name>
<reference evidence="6" key="1">
    <citation type="submission" date="2020-08" db="EMBL/GenBank/DDBJ databases">
        <title>Multicomponent nature underlies the extraordinary mechanical properties of spider dragline silk.</title>
        <authorList>
            <person name="Kono N."/>
            <person name="Nakamura H."/>
            <person name="Mori M."/>
            <person name="Yoshida Y."/>
            <person name="Ohtoshi R."/>
            <person name="Malay A.D."/>
            <person name="Moran D.A.P."/>
            <person name="Tomita M."/>
            <person name="Numata K."/>
            <person name="Arakawa K."/>
        </authorList>
    </citation>
    <scope>NUCLEOTIDE SEQUENCE</scope>
</reference>
<proteinExistence type="inferred from homology"/>
<evidence type="ECO:0000259" key="5">
    <source>
        <dbReference type="PROSITE" id="PS50263"/>
    </source>
</evidence>
<evidence type="ECO:0000256" key="2">
    <source>
        <dbReference type="ARBA" id="ARBA00022801"/>
    </source>
</evidence>
<keyword evidence="4" id="KW-0472">Membrane</keyword>
<evidence type="ECO:0000313" key="7">
    <source>
        <dbReference type="Proteomes" id="UP000886998"/>
    </source>
</evidence>
<keyword evidence="4" id="KW-1133">Transmembrane helix</keyword>
<evidence type="ECO:0000313" key="6">
    <source>
        <dbReference type="EMBL" id="GFY58456.1"/>
    </source>
</evidence>
<organism evidence="6 7">
    <name type="scientific">Trichonephila inaurata madagascariensis</name>
    <dbReference type="NCBI Taxonomy" id="2747483"/>
    <lineage>
        <taxon>Eukaryota</taxon>
        <taxon>Metazoa</taxon>
        <taxon>Ecdysozoa</taxon>
        <taxon>Arthropoda</taxon>
        <taxon>Chelicerata</taxon>
        <taxon>Arachnida</taxon>
        <taxon>Araneae</taxon>
        <taxon>Araneomorphae</taxon>
        <taxon>Entelegynae</taxon>
        <taxon>Araneoidea</taxon>
        <taxon>Nephilidae</taxon>
        <taxon>Trichonephila</taxon>
        <taxon>Trichonephila inaurata</taxon>
    </lineage>
</organism>
<keyword evidence="2" id="KW-0378">Hydrolase</keyword>
<dbReference type="InterPro" id="IPR036526">
    <property type="entry name" value="C-N_Hydrolase_sf"/>
</dbReference>
<dbReference type="InterPro" id="IPR043957">
    <property type="entry name" value="Vanin_C"/>
</dbReference>
<dbReference type="InterPro" id="IPR003010">
    <property type="entry name" value="C-N_Hydrolase"/>
</dbReference>
<dbReference type="GO" id="GO:0016787">
    <property type="term" value="F:hydrolase activity"/>
    <property type="evidence" value="ECO:0007669"/>
    <property type="project" value="UniProtKB-KW"/>
</dbReference>
<evidence type="ECO:0000256" key="4">
    <source>
        <dbReference type="SAM" id="Phobius"/>
    </source>
</evidence>
<sequence>MDAGSSENTAEITLTGSSSNPQMNCGFAPNATSNVDEWGGFPRDIPNPGIVGDGQCNIFKSATNKTQTTTFACPSFSQKHREMASWQLFIIIIAFICLLVEAVSKPYYTVAVYEHNRYINASGSPKHIINNNLAFYIKAAKIAKEKNADIIVYPEYGIFAPSQNRSKMRDFLEKIPDPAKVSTIPCEEQETYSEMTILQILSCIAKNNSMFIVANMGDIQNCEGDPKCPSDGVFQFNTNVVFDREGRLILKYHKEHLYFELALDLAREQQVPTFQTDFGNFATYTSFDVLFKRMSDIAHWPSIDAIMLTTMWAEFTPQIASIQLWQSWALANNCTLVASNIQIPGYYAVGSGVFHGRNGALAYTYNPDGISKLVVARLPKRGHSFVPPNPITIAITANHSFHFKNEGQHVTTDCSRTVLNDTTKIHEEYRCVEENTDGYLFKKLPGKSAHMELCHNGMCCILDYTAKALTENYYLGVYNGTHNFFGRYFLEEENCLLVRCESLDEKVCAIYPRTSKTVFHHVQLRANFSTSFVLPTYLESGMKLVPKSEWSYEVVPSFGAYQARVNFKSQKGRRLVTVGFKGRCFDRDPPYIR</sequence>
<dbReference type="OrthoDB" id="10250282at2759"/>
<evidence type="ECO:0000256" key="3">
    <source>
        <dbReference type="SAM" id="MobiDB-lite"/>
    </source>
</evidence>
<dbReference type="Proteomes" id="UP000886998">
    <property type="component" value="Unassembled WGS sequence"/>
</dbReference>
<dbReference type="EMBL" id="BMAV01012083">
    <property type="protein sequence ID" value="GFY58456.1"/>
    <property type="molecule type" value="Genomic_DNA"/>
</dbReference>
<accession>A0A8X7C5V5</accession>
<feature type="region of interest" description="Disordered" evidence="3">
    <location>
        <begin position="1"/>
        <end position="21"/>
    </location>
</feature>
<comment type="caution">
    <text evidence="6">The sequence shown here is derived from an EMBL/GenBank/DDBJ whole genome shotgun (WGS) entry which is preliminary data.</text>
</comment>
<dbReference type="Pfam" id="PF19018">
    <property type="entry name" value="Vanin_C"/>
    <property type="match status" value="1"/>
</dbReference>
<keyword evidence="7" id="KW-1185">Reference proteome</keyword>
<evidence type="ECO:0000256" key="1">
    <source>
        <dbReference type="ARBA" id="ARBA00008225"/>
    </source>
</evidence>
<gene>
    <name evidence="6" type="primary">BTD</name>
    <name evidence="6" type="ORF">TNIN_423331</name>
</gene>
<dbReference type="Pfam" id="PF00795">
    <property type="entry name" value="CN_hydrolase"/>
    <property type="match status" value="1"/>
</dbReference>
<protein>
    <submittedName>
        <fullName evidence="6">Biotinidase</fullName>
    </submittedName>
</protein>
<dbReference type="Gene3D" id="3.60.110.10">
    <property type="entry name" value="Carbon-nitrogen hydrolase"/>
    <property type="match status" value="1"/>
</dbReference>
<dbReference type="AlphaFoldDB" id="A0A8X7C5V5"/>
<feature type="domain" description="CN hydrolase" evidence="5">
    <location>
        <begin position="108"/>
        <end position="380"/>
    </location>
</feature>
<dbReference type="SUPFAM" id="SSF56317">
    <property type="entry name" value="Carbon-nitrogen hydrolase"/>
    <property type="match status" value="1"/>
</dbReference>
<feature type="transmembrane region" description="Helical" evidence="4">
    <location>
        <begin position="88"/>
        <end position="108"/>
    </location>
</feature>
<dbReference type="PANTHER" id="PTHR10609">
    <property type="entry name" value="BIOTINIDASE-RELATED"/>
    <property type="match status" value="1"/>
</dbReference>
<keyword evidence="4" id="KW-0812">Transmembrane</keyword>
<dbReference type="InterPro" id="IPR040154">
    <property type="entry name" value="Biotinidase/VNN"/>
</dbReference>